<dbReference type="RefSeq" id="XP_007778718.1">
    <property type="nucleotide sequence ID" value="XM_007780528.1"/>
</dbReference>
<dbReference type="PANTHER" id="PTHR40787:SF3">
    <property type="entry name" value="PROTEIN TRANSPORT PROTEIN SEC39"/>
    <property type="match status" value="1"/>
</dbReference>
<dbReference type="InterPro" id="IPR013244">
    <property type="entry name" value="Sec39_domain"/>
</dbReference>
<evidence type="ECO:0000256" key="1">
    <source>
        <dbReference type="ARBA" id="ARBA00004240"/>
    </source>
</evidence>
<keyword evidence="2" id="KW-0813">Transport</keyword>
<keyword evidence="3" id="KW-0256">Endoplasmic reticulum</keyword>
<feature type="domain" description="Sec39" evidence="6">
    <location>
        <begin position="14"/>
        <end position="834"/>
    </location>
</feature>
<evidence type="ECO:0000259" key="6">
    <source>
        <dbReference type="Pfam" id="PF08314"/>
    </source>
</evidence>
<evidence type="ECO:0000256" key="4">
    <source>
        <dbReference type="ARBA" id="ARBA00022927"/>
    </source>
</evidence>
<dbReference type="Proteomes" id="UP000016924">
    <property type="component" value="Unassembled WGS sequence"/>
</dbReference>
<feature type="region of interest" description="Disordered" evidence="5">
    <location>
        <begin position="715"/>
        <end position="745"/>
    </location>
</feature>
<accession>R7YNZ8</accession>
<organism evidence="7 8">
    <name type="scientific">Coniosporium apollinis (strain CBS 100218)</name>
    <name type="common">Rock-inhabiting black yeast</name>
    <dbReference type="NCBI Taxonomy" id="1168221"/>
    <lineage>
        <taxon>Eukaryota</taxon>
        <taxon>Fungi</taxon>
        <taxon>Dikarya</taxon>
        <taxon>Ascomycota</taxon>
        <taxon>Pezizomycotina</taxon>
        <taxon>Dothideomycetes</taxon>
        <taxon>Dothideomycetes incertae sedis</taxon>
        <taxon>Coniosporium</taxon>
    </lineage>
</organism>
<evidence type="ECO:0000256" key="3">
    <source>
        <dbReference type="ARBA" id="ARBA00022824"/>
    </source>
</evidence>
<dbReference type="PANTHER" id="PTHR40787">
    <property type="entry name" value="SECRETED PROTEIN"/>
    <property type="match status" value="1"/>
</dbReference>
<keyword evidence="4" id="KW-0653">Protein transport</keyword>
<dbReference type="STRING" id="1168221.R7YNZ8"/>
<dbReference type="GeneID" id="19899939"/>
<dbReference type="GO" id="GO:0005783">
    <property type="term" value="C:endoplasmic reticulum"/>
    <property type="evidence" value="ECO:0007669"/>
    <property type="project" value="UniProtKB-SubCell"/>
</dbReference>
<comment type="subcellular location">
    <subcellularLocation>
        <location evidence="1">Endoplasmic reticulum</location>
    </subcellularLocation>
</comment>
<dbReference type="HOGENOM" id="CLU_006056_0_0_1"/>
<feature type="compositionally biased region" description="Basic and acidic residues" evidence="5">
    <location>
        <begin position="833"/>
        <end position="844"/>
    </location>
</feature>
<proteinExistence type="predicted"/>
<gene>
    <name evidence="7" type="ORF">W97_02628</name>
</gene>
<dbReference type="Pfam" id="PF08314">
    <property type="entry name" value="Sec39"/>
    <property type="match status" value="1"/>
</dbReference>
<dbReference type="eggNOG" id="ENOG502R87S">
    <property type="taxonomic scope" value="Eukaryota"/>
</dbReference>
<feature type="region of interest" description="Disordered" evidence="5">
    <location>
        <begin position="895"/>
        <end position="930"/>
    </location>
</feature>
<evidence type="ECO:0000313" key="8">
    <source>
        <dbReference type="Proteomes" id="UP000016924"/>
    </source>
</evidence>
<sequence length="977" mass="109189">MNNVAQLSADKCTLLAVHYASESNIDALYTLTPARLDALPPELILRILLTYLPETVEPSTYTSYVREVATRLYLEQRETSAVDTTPVDDISDGQARKRVQRLHLLPLAHSSLPPDISRDILTAFLIHRAYRIDAQTGLLNLVSKLAVSFLDHSNFLRTWYIARVLPLLRLGYEYYPDNDSTPSLEAFINWKAAKSVEVLLSRSQEKHDASSETGNMGRDLRGLVGPWMYGHNERKRRKLNSGPARYGAASQEARRMSVGRNDQELELDHEWEHVFTWLAHEARQRFDIVAEAIEDWGGPGDVDLGGYADEDQYLDEEERRKLRARYAQAAYASVYAAETDEPKNLENAHAILVRLADLMDFEPPPDLATSVELLPRLDTHASGLFDTSAAVLQPDMLLQPNHPLTTPKLETFSLLQMFVYSSYQLSGLGHHVSVVKTAKIRFQHDEDEQFSMMQKILHSLSNKSITDDEQWKSIRNKLFWLWSWGMAAEDEPAQYGAGIFGKVDRFVLEKEILKTLLYAGRYSLVVEIYDGVSEDHHNRLPPAETEEVILASVMHFYDNASNGNRTRGGMRKASDILAAFQPYFPGSAAFRRCEALLAATHGLSFYSLTLQHGVPFQPVDIRVRNDPVSLLKRVLEQNPRSYTKLDDLISIGQNLVASGITEMKQDCPIIEPSQEEMEQQKRAAERRITGMAIEAALAEDDFETAYSYVVNRLNPPSPSAPAPQTPGSRPSSRKPSLRSGFSSYRRREEEDDISWRAALQAGRYRSPNASLSSSHTSITSTGRPDLRRLEQRMELLSQALLLAPPSALPEVLAVWRRCEEEMTTLLAQEAEEEQRHNDRADRRIPGGFGDTYIPVIQPRREMGRGAVEEAPMALFDVARGAAAAFGRSAFPLRGAAREAGGQQGHSRNVSSPTSDTESIGAGSDGEGQRVRKRDLVANAVTGGLASGLGWVLGTRTFPLIDFARLRVSSIRGSANCM</sequence>
<evidence type="ECO:0000256" key="5">
    <source>
        <dbReference type="SAM" id="MobiDB-lite"/>
    </source>
</evidence>
<name>R7YNZ8_CONA1</name>
<evidence type="ECO:0000313" key="7">
    <source>
        <dbReference type="EMBL" id="EON63401.1"/>
    </source>
</evidence>
<dbReference type="GO" id="GO:0006890">
    <property type="term" value="P:retrograde vesicle-mediated transport, Golgi to endoplasmic reticulum"/>
    <property type="evidence" value="ECO:0007669"/>
    <property type="project" value="InterPro"/>
</dbReference>
<dbReference type="EMBL" id="JH767563">
    <property type="protein sequence ID" value="EON63401.1"/>
    <property type="molecule type" value="Genomic_DNA"/>
</dbReference>
<reference evidence="8" key="1">
    <citation type="submission" date="2012-06" db="EMBL/GenBank/DDBJ databases">
        <title>The genome sequence of Coniosporium apollinis CBS 100218.</title>
        <authorList>
            <consortium name="The Broad Institute Genome Sequencing Platform"/>
            <person name="Cuomo C."/>
            <person name="Gorbushina A."/>
            <person name="Noack S."/>
            <person name="Walker B."/>
            <person name="Young S.K."/>
            <person name="Zeng Q."/>
            <person name="Gargeya S."/>
            <person name="Fitzgerald M."/>
            <person name="Haas B."/>
            <person name="Abouelleil A."/>
            <person name="Alvarado L."/>
            <person name="Arachchi H.M."/>
            <person name="Berlin A.M."/>
            <person name="Chapman S.B."/>
            <person name="Goldberg J."/>
            <person name="Griggs A."/>
            <person name="Gujja S."/>
            <person name="Hansen M."/>
            <person name="Howarth C."/>
            <person name="Imamovic A."/>
            <person name="Larimer J."/>
            <person name="McCowan C."/>
            <person name="Montmayeur A."/>
            <person name="Murphy C."/>
            <person name="Neiman D."/>
            <person name="Pearson M."/>
            <person name="Priest M."/>
            <person name="Roberts A."/>
            <person name="Saif S."/>
            <person name="Shea T."/>
            <person name="Sisk P."/>
            <person name="Sykes S."/>
            <person name="Wortman J."/>
            <person name="Nusbaum C."/>
            <person name="Birren B."/>
        </authorList>
    </citation>
    <scope>NUCLEOTIDE SEQUENCE [LARGE SCALE GENOMIC DNA]</scope>
    <source>
        <strain evidence="8">CBS 100218</strain>
    </source>
</reference>
<dbReference type="GO" id="GO:0015031">
    <property type="term" value="P:protein transport"/>
    <property type="evidence" value="ECO:0007669"/>
    <property type="project" value="UniProtKB-KW"/>
</dbReference>
<keyword evidence="8" id="KW-1185">Reference proteome</keyword>
<dbReference type="OrthoDB" id="3434013at2759"/>
<feature type="compositionally biased region" description="Pro residues" evidence="5">
    <location>
        <begin position="715"/>
        <end position="724"/>
    </location>
</feature>
<dbReference type="OMA" id="GMKRAYD"/>
<evidence type="ECO:0000256" key="2">
    <source>
        <dbReference type="ARBA" id="ARBA00022448"/>
    </source>
</evidence>
<protein>
    <recommendedName>
        <fullName evidence="6">Sec39 domain-containing protein</fullName>
    </recommendedName>
</protein>
<dbReference type="AlphaFoldDB" id="R7YNZ8"/>
<feature type="region of interest" description="Disordered" evidence="5">
    <location>
        <begin position="829"/>
        <end position="853"/>
    </location>
</feature>
<feature type="compositionally biased region" description="Polar residues" evidence="5">
    <location>
        <begin position="905"/>
        <end position="917"/>
    </location>
</feature>